<evidence type="ECO:0000313" key="5">
    <source>
        <dbReference type="Proteomes" id="UP000006316"/>
    </source>
</evidence>
<evidence type="ECO:0000256" key="1">
    <source>
        <dbReference type="ARBA" id="ARBA00006174"/>
    </source>
</evidence>
<comment type="caution">
    <text evidence="4">The sequence shown here is derived from an EMBL/GenBank/DDBJ whole genome shotgun (WGS) entry which is preliminary data.</text>
</comment>
<evidence type="ECO:0000259" key="3">
    <source>
        <dbReference type="Pfam" id="PF19305"/>
    </source>
</evidence>
<dbReference type="OrthoDB" id="9791416at2"/>
<evidence type="ECO:0000259" key="2">
    <source>
        <dbReference type="Pfam" id="PF03972"/>
    </source>
</evidence>
<dbReference type="InterPro" id="IPR042183">
    <property type="entry name" value="MmgE/PrpD_sf_1"/>
</dbReference>
<evidence type="ECO:0008006" key="6">
    <source>
        <dbReference type="Google" id="ProtNLM"/>
    </source>
</evidence>
<dbReference type="GO" id="GO:0016829">
    <property type="term" value="F:lyase activity"/>
    <property type="evidence" value="ECO:0007669"/>
    <property type="project" value="InterPro"/>
</dbReference>
<sequence length="449" mass="48794">MTSLSFDIVNAIRQRQNRGLPEEIHKKVILHISDTIGISLAAHKGAPIALQSISGISLGVEGGAGRVIGSKHQLPPAYAAFSNTALAHALDYDDINDLARIHPTPIILAAALAAADIADSRATDLVTAVGLGNELICRLGYAIEPRGTGADSKWFLSQLFGYLGAAITAGLVLGLDDSELVNALGLAYMQLAGGKEPGVGVGSQARSIYPAFASMGGVQAAFLAREGVSAPESSMDGKTGLFRNYFGENLSEDQRKILLDTESWAFSDTAIKLFPSCRYSHPYIKSALILRNQFKHTQIENLVIGVNETASMLCHPIEERCRPKTLQDAKFSIPFMVAFTFVHGRVNLNNLTEKALMDSQVLELTKLVKIKHTQPDTLGLPHGDIEVKTTQGTKRHIERFLPIVTIDEVKNKFIECCLFANIVAPEEVWKTISNNPDYDLVNKLPLIFH</sequence>
<gene>
    <name evidence="4" type="ORF">BABA_20681</name>
</gene>
<accession>K6CYM4</accession>
<dbReference type="Gene3D" id="1.10.4100.10">
    <property type="entry name" value="2-methylcitrate dehydratase PrpD"/>
    <property type="match status" value="1"/>
</dbReference>
<dbReference type="PATRIC" id="fig|1117379.3.peg.4287"/>
<organism evidence="4 5">
    <name type="scientific">Neobacillus bataviensis LMG 21833</name>
    <dbReference type="NCBI Taxonomy" id="1117379"/>
    <lineage>
        <taxon>Bacteria</taxon>
        <taxon>Bacillati</taxon>
        <taxon>Bacillota</taxon>
        <taxon>Bacilli</taxon>
        <taxon>Bacillales</taxon>
        <taxon>Bacillaceae</taxon>
        <taxon>Neobacillus</taxon>
    </lineage>
</organism>
<name>K6CYM4_9BACI</name>
<dbReference type="InterPro" id="IPR036148">
    <property type="entry name" value="MmgE/PrpD_sf"/>
</dbReference>
<dbReference type="PANTHER" id="PTHR16943">
    <property type="entry name" value="2-METHYLCITRATE DEHYDRATASE-RELATED"/>
    <property type="match status" value="1"/>
</dbReference>
<dbReference type="InterPro" id="IPR005656">
    <property type="entry name" value="MmgE_PrpD"/>
</dbReference>
<dbReference type="Pfam" id="PF03972">
    <property type="entry name" value="MmgE_PrpD_N"/>
    <property type="match status" value="1"/>
</dbReference>
<dbReference type="STRING" id="1117379.BABA_20681"/>
<evidence type="ECO:0000313" key="4">
    <source>
        <dbReference type="EMBL" id="EKN65337.1"/>
    </source>
</evidence>
<reference evidence="4 5" key="1">
    <citation type="journal article" date="2012" name="Front. Microbiol.">
        <title>Redundancy and modularity in membrane-associated dissimilatory nitrate reduction in Bacillus.</title>
        <authorList>
            <person name="Heylen K."/>
            <person name="Keltjens J."/>
        </authorList>
    </citation>
    <scope>NUCLEOTIDE SEQUENCE [LARGE SCALE GENOMIC DNA]</scope>
    <source>
        <strain evidence="5">LMG 21833T</strain>
    </source>
</reference>
<dbReference type="Pfam" id="PF19305">
    <property type="entry name" value="MmgE_PrpD_C"/>
    <property type="match status" value="1"/>
</dbReference>
<dbReference type="PANTHER" id="PTHR16943:SF8">
    <property type="entry name" value="2-METHYLCITRATE DEHYDRATASE"/>
    <property type="match status" value="1"/>
</dbReference>
<dbReference type="eggNOG" id="COG2079">
    <property type="taxonomic scope" value="Bacteria"/>
</dbReference>
<dbReference type="EMBL" id="AJLS01000135">
    <property type="protein sequence ID" value="EKN65337.1"/>
    <property type="molecule type" value="Genomic_DNA"/>
</dbReference>
<dbReference type="InterPro" id="IPR045336">
    <property type="entry name" value="MmgE_PrpD_N"/>
</dbReference>
<dbReference type="Proteomes" id="UP000006316">
    <property type="component" value="Unassembled WGS sequence"/>
</dbReference>
<comment type="similarity">
    <text evidence="1">Belongs to the PrpD family.</text>
</comment>
<dbReference type="SUPFAM" id="SSF103378">
    <property type="entry name" value="2-methylcitrate dehydratase PrpD"/>
    <property type="match status" value="1"/>
</dbReference>
<keyword evidence="5" id="KW-1185">Reference proteome</keyword>
<dbReference type="RefSeq" id="WP_007087129.1">
    <property type="nucleotide sequence ID" value="NZ_AJLS01000135.1"/>
</dbReference>
<protein>
    <recommendedName>
        <fullName evidence="6">MmgE/PrpD family protein</fullName>
    </recommendedName>
</protein>
<dbReference type="InterPro" id="IPR045337">
    <property type="entry name" value="MmgE_PrpD_C"/>
</dbReference>
<dbReference type="AlphaFoldDB" id="K6CYM4"/>
<feature type="domain" description="MmgE/PrpD C-terminal" evidence="3">
    <location>
        <begin position="274"/>
        <end position="375"/>
    </location>
</feature>
<dbReference type="Gene3D" id="3.30.1330.120">
    <property type="entry name" value="2-methylcitrate dehydratase PrpD"/>
    <property type="match status" value="1"/>
</dbReference>
<dbReference type="InterPro" id="IPR042188">
    <property type="entry name" value="MmgE/PrpD_sf_2"/>
</dbReference>
<proteinExistence type="inferred from homology"/>
<feature type="domain" description="MmgE/PrpD N-terminal" evidence="2">
    <location>
        <begin position="12"/>
        <end position="248"/>
    </location>
</feature>